<dbReference type="RefSeq" id="WP_092071284.1">
    <property type="nucleotide sequence ID" value="NZ_FNHB01000003.1"/>
</dbReference>
<keyword evidence="3" id="KW-1185">Reference proteome</keyword>
<feature type="signal peptide" evidence="1">
    <location>
        <begin position="1"/>
        <end position="23"/>
    </location>
</feature>
<dbReference type="AlphaFoldDB" id="A0A1G9RLX2"/>
<evidence type="ECO:0000313" key="3">
    <source>
        <dbReference type="Proteomes" id="UP000214880"/>
    </source>
</evidence>
<dbReference type="OrthoDB" id="1674256at2"/>
<evidence type="ECO:0008006" key="4">
    <source>
        <dbReference type="Google" id="ProtNLM"/>
    </source>
</evidence>
<keyword evidence="1" id="KW-0732">Signal</keyword>
<reference evidence="2 3" key="1">
    <citation type="submission" date="2016-10" db="EMBL/GenBank/DDBJ databases">
        <authorList>
            <person name="de Groot N.N."/>
        </authorList>
    </citation>
    <scope>NUCLEOTIDE SEQUENCE [LARGE SCALE GENOMIC DNA]</scope>
    <source>
        <strain evidence="2 3">DSM 1736</strain>
    </source>
</reference>
<evidence type="ECO:0000313" key="2">
    <source>
        <dbReference type="EMBL" id="SDM24263.1"/>
    </source>
</evidence>
<dbReference type="EMBL" id="FNHB01000003">
    <property type="protein sequence ID" value="SDM24263.1"/>
    <property type="molecule type" value="Genomic_DNA"/>
</dbReference>
<organism evidence="2 3">
    <name type="scientific">Dendrosporobacter quercicolus</name>
    <dbReference type="NCBI Taxonomy" id="146817"/>
    <lineage>
        <taxon>Bacteria</taxon>
        <taxon>Bacillati</taxon>
        <taxon>Bacillota</taxon>
        <taxon>Negativicutes</taxon>
        <taxon>Selenomonadales</taxon>
        <taxon>Sporomusaceae</taxon>
        <taxon>Dendrosporobacter</taxon>
    </lineage>
</organism>
<name>A0A1G9RLX2_9FIRM</name>
<gene>
    <name evidence="2" type="ORF">SAMN04488502_10336</name>
</gene>
<accession>A0A1G9RLX2</accession>
<feature type="chain" id="PRO_5039430707" description="Porin" evidence="1">
    <location>
        <begin position="24"/>
        <end position="287"/>
    </location>
</feature>
<proteinExistence type="predicted"/>
<sequence>MNKKLLAATVLAALTLSTASVFAAAPAFSGDTRVEYVNNDEDTSLTSRFRLNVDTSIDEVFNVHARFTTGDYDLRNGQESVDGSLDQAYIGATVKDTEFRVGRQSLWAGKGMLMDGDSFNGAQVGIADKDISLGGFFGKAANGDKTTLAEVDSAWGNVNVGANYLKLADTDYYGLNFDTKVMDNAVLNVEYVNNTSDKADGYIAEVKVGEAIRKGEFDYALSYRNVEYGSVSDYSTDTQFNDSKGFRIEANYKVTNNATLNVKQDIAKDHSGDTDKDHTDVTFTVNF</sequence>
<dbReference type="SUPFAM" id="SSF56935">
    <property type="entry name" value="Porins"/>
    <property type="match status" value="1"/>
</dbReference>
<protein>
    <recommendedName>
        <fullName evidence="4">Porin</fullName>
    </recommendedName>
</protein>
<evidence type="ECO:0000256" key="1">
    <source>
        <dbReference type="SAM" id="SignalP"/>
    </source>
</evidence>
<dbReference type="Proteomes" id="UP000214880">
    <property type="component" value="Unassembled WGS sequence"/>
</dbReference>